<gene>
    <name evidence="2" type="ORF">ACFQVD_34395</name>
</gene>
<keyword evidence="3" id="KW-1185">Reference proteome</keyword>
<accession>A0ABW2TAV0</accession>
<sequence>MQQLDQRVRPHVDVMNRAGESPHRQQRDDGQEDREQYVGGESPARRTGGSRFRPQYVLHIPSPKPSFVCCHRHIVAFA</sequence>
<dbReference type="EMBL" id="JBHTEE010000001">
    <property type="protein sequence ID" value="MFC7605207.1"/>
    <property type="molecule type" value="Genomic_DNA"/>
</dbReference>
<protein>
    <submittedName>
        <fullName evidence="2">Uncharacterized protein</fullName>
    </submittedName>
</protein>
<feature type="region of interest" description="Disordered" evidence="1">
    <location>
        <begin position="1"/>
        <end position="51"/>
    </location>
</feature>
<reference evidence="3" key="1">
    <citation type="journal article" date="2019" name="Int. J. Syst. Evol. Microbiol.">
        <title>The Global Catalogue of Microorganisms (GCM) 10K type strain sequencing project: providing services to taxonomists for standard genome sequencing and annotation.</title>
        <authorList>
            <consortium name="The Broad Institute Genomics Platform"/>
            <consortium name="The Broad Institute Genome Sequencing Center for Infectious Disease"/>
            <person name="Wu L."/>
            <person name="Ma J."/>
        </authorList>
    </citation>
    <scope>NUCLEOTIDE SEQUENCE [LARGE SCALE GENOMIC DNA]</scope>
    <source>
        <strain evidence="3">JCM 10083</strain>
    </source>
</reference>
<feature type="compositionally biased region" description="Basic and acidic residues" evidence="1">
    <location>
        <begin position="1"/>
        <end position="36"/>
    </location>
</feature>
<dbReference type="RefSeq" id="WP_343963293.1">
    <property type="nucleotide sequence ID" value="NZ_BAAAGK010000016.1"/>
</dbReference>
<organism evidence="2 3">
    <name type="scientific">Streptosporangium amethystogenes subsp. fukuiense</name>
    <dbReference type="NCBI Taxonomy" id="698418"/>
    <lineage>
        <taxon>Bacteria</taxon>
        <taxon>Bacillati</taxon>
        <taxon>Actinomycetota</taxon>
        <taxon>Actinomycetes</taxon>
        <taxon>Streptosporangiales</taxon>
        <taxon>Streptosporangiaceae</taxon>
        <taxon>Streptosporangium</taxon>
    </lineage>
</organism>
<comment type="caution">
    <text evidence="2">The sequence shown here is derived from an EMBL/GenBank/DDBJ whole genome shotgun (WGS) entry which is preliminary data.</text>
</comment>
<proteinExistence type="predicted"/>
<evidence type="ECO:0000313" key="2">
    <source>
        <dbReference type="EMBL" id="MFC7605207.1"/>
    </source>
</evidence>
<evidence type="ECO:0000256" key="1">
    <source>
        <dbReference type="SAM" id="MobiDB-lite"/>
    </source>
</evidence>
<name>A0ABW2TAV0_9ACTN</name>
<evidence type="ECO:0000313" key="3">
    <source>
        <dbReference type="Proteomes" id="UP001596514"/>
    </source>
</evidence>
<dbReference type="Proteomes" id="UP001596514">
    <property type="component" value="Unassembled WGS sequence"/>
</dbReference>